<protein>
    <submittedName>
        <fullName evidence="10">15434_t:CDS:1</fullName>
    </submittedName>
</protein>
<evidence type="ECO:0000256" key="3">
    <source>
        <dbReference type="ARBA" id="ARBA00022475"/>
    </source>
</evidence>
<feature type="transmembrane region" description="Helical" evidence="9">
    <location>
        <begin position="29"/>
        <end position="51"/>
    </location>
</feature>
<evidence type="ECO:0000256" key="4">
    <source>
        <dbReference type="ARBA" id="ARBA00022692"/>
    </source>
</evidence>
<dbReference type="EMBL" id="CAJVQA010001122">
    <property type="protein sequence ID" value="CAG8503296.1"/>
    <property type="molecule type" value="Genomic_DNA"/>
</dbReference>
<comment type="subcellular location">
    <subcellularLocation>
        <location evidence="1">Cell membrane</location>
        <topology evidence="1">Multi-pass membrane protein</topology>
    </subcellularLocation>
</comment>
<keyword evidence="4 9" id="KW-0812">Transmembrane</keyword>
<name>A0A9N8ZPY8_9GLOM</name>
<keyword evidence="6" id="KW-0406">Ion transport</keyword>
<dbReference type="Proteomes" id="UP000789759">
    <property type="component" value="Unassembled WGS sequence"/>
</dbReference>
<evidence type="ECO:0000256" key="2">
    <source>
        <dbReference type="ARBA" id="ARBA00022448"/>
    </source>
</evidence>
<gene>
    <name evidence="10" type="ORF">CPELLU_LOCUS2556</name>
</gene>
<evidence type="ECO:0000313" key="10">
    <source>
        <dbReference type="EMBL" id="CAG8503296.1"/>
    </source>
</evidence>
<dbReference type="Pfam" id="PF25539">
    <property type="entry name" value="Bestrophin_2"/>
    <property type="match status" value="1"/>
</dbReference>
<keyword evidence="3" id="KW-1003">Cell membrane</keyword>
<evidence type="ECO:0000256" key="7">
    <source>
        <dbReference type="ARBA" id="ARBA00023136"/>
    </source>
</evidence>
<keyword evidence="2" id="KW-0813">Transport</keyword>
<proteinExistence type="predicted"/>
<dbReference type="PANTHER" id="PTHR33281">
    <property type="entry name" value="UPF0187 PROTEIN YNEE"/>
    <property type="match status" value="1"/>
</dbReference>
<dbReference type="GO" id="GO:0005886">
    <property type="term" value="C:plasma membrane"/>
    <property type="evidence" value="ECO:0007669"/>
    <property type="project" value="UniProtKB-SubCell"/>
</dbReference>
<evidence type="ECO:0000256" key="8">
    <source>
        <dbReference type="SAM" id="MobiDB-lite"/>
    </source>
</evidence>
<organism evidence="10 11">
    <name type="scientific">Cetraspora pellucida</name>
    <dbReference type="NCBI Taxonomy" id="1433469"/>
    <lineage>
        <taxon>Eukaryota</taxon>
        <taxon>Fungi</taxon>
        <taxon>Fungi incertae sedis</taxon>
        <taxon>Mucoromycota</taxon>
        <taxon>Glomeromycotina</taxon>
        <taxon>Glomeromycetes</taxon>
        <taxon>Diversisporales</taxon>
        <taxon>Gigasporaceae</taxon>
        <taxon>Cetraspora</taxon>
    </lineage>
</organism>
<accession>A0A9N8ZPY8</accession>
<keyword evidence="7 9" id="KW-0472">Membrane</keyword>
<evidence type="ECO:0000256" key="1">
    <source>
        <dbReference type="ARBA" id="ARBA00004651"/>
    </source>
</evidence>
<comment type="caution">
    <text evidence="10">The sequence shown here is derived from an EMBL/GenBank/DDBJ whole genome shotgun (WGS) entry which is preliminary data.</text>
</comment>
<reference evidence="10" key="1">
    <citation type="submission" date="2021-06" db="EMBL/GenBank/DDBJ databases">
        <authorList>
            <person name="Kallberg Y."/>
            <person name="Tangrot J."/>
            <person name="Rosling A."/>
        </authorList>
    </citation>
    <scope>NUCLEOTIDE SEQUENCE</scope>
    <source>
        <strain evidence="10">FL966</strain>
    </source>
</reference>
<evidence type="ECO:0000256" key="6">
    <source>
        <dbReference type="ARBA" id="ARBA00023065"/>
    </source>
</evidence>
<dbReference type="AlphaFoldDB" id="A0A9N8ZPY8"/>
<dbReference type="GO" id="GO:0005254">
    <property type="term" value="F:chloride channel activity"/>
    <property type="evidence" value="ECO:0007669"/>
    <property type="project" value="InterPro"/>
</dbReference>
<keyword evidence="11" id="KW-1185">Reference proteome</keyword>
<keyword evidence="5 9" id="KW-1133">Transmembrane helix</keyword>
<evidence type="ECO:0000313" key="11">
    <source>
        <dbReference type="Proteomes" id="UP000789759"/>
    </source>
</evidence>
<evidence type="ECO:0000256" key="9">
    <source>
        <dbReference type="SAM" id="Phobius"/>
    </source>
</evidence>
<dbReference type="InterPro" id="IPR044669">
    <property type="entry name" value="YneE/VCCN1/2-like"/>
</dbReference>
<sequence>MKVESKEPKIYSPYSGDGLTYSEIFKKSIIIKVVPRALTITAFSVLIVGLWKYWEGRRLWSTMTTSIRNLARYILVSVAPKGQIDPEKKVAFDLLEGFAFATKDYLREKCYKYYEEDSTINTICLNLERESLSKNKNEGNKANYIKMFNLKGKKDLKGRNLITPKQIIDHNLPLDIALYLNYYITSKSNADTMSVTQMYNNLNTLTDCLTSLERVLRSPIPYAYAIHLLHTTWIFCLSLPFQLVGDLEWVTVPIVFFASFILLGVEEIADEIENPFGTDHNDLAIDSFCDLIKMELDFIKKHGDTTLVKKDMDNWWKEAAEKTKNNSEQNPEKKSEQNPEKILEKNPAKKNETNQEVDEIKIDGKKSNDEKDVNQYGDDSAV</sequence>
<dbReference type="PANTHER" id="PTHR33281:SF19">
    <property type="entry name" value="VOLTAGE-DEPENDENT ANION CHANNEL-FORMING PROTEIN YNEE"/>
    <property type="match status" value="1"/>
</dbReference>
<dbReference type="OrthoDB" id="1368at2759"/>
<feature type="region of interest" description="Disordered" evidence="8">
    <location>
        <begin position="321"/>
        <end position="382"/>
    </location>
</feature>
<evidence type="ECO:0000256" key="5">
    <source>
        <dbReference type="ARBA" id="ARBA00022989"/>
    </source>
</evidence>
<feature type="compositionally biased region" description="Basic and acidic residues" evidence="8">
    <location>
        <begin position="321"/>
        <end position="373"/>
    </location>
</feature>